<dbReference type="Gene3D" id="2.120.10.30">
    <property type="entry name" value="TolB, C-terminal domain"/>
    <property type="match status" value="2"/>
</dbReference>
<evidence type="ECO:0000256" key="1">
    <source>
        <dbReference type="ARBA" id="ARBA00022737"/>
    </source>
</evidence>
<gene>
    <name evidence="3" type="ORF">HNQ52_001956</name>
</gene>
<dbReference type="AlphaFoldDB" id="A0A7W8D5Q2"/>
<dbReference type="EMBL" id="JACHHP010000003">
    <property type="protein sequence ID" value="MBB5208414.1"/>
    <property type="molecule type" value="Genomic_DNA"/>
</dbReference>
<name>A0A7W8D5Q2_9GAMM</name>
<dbReference type="InterPro" id="IPR001258">
    <property type="entry name" value="NHL_repeat"/>
</dbReference>
<organism evidence="3 4">
    <name type="scientific">Chiayiivirga flava</name>
    <dbReference type="NCBI Taxonomy" id="659595"/>
    <lineage>
        <taxon>Bacteria</taxon>
        <taxon>Pseudomonadati</taxon>
        <taxon>Pseudomonadota</taxon>
        <taxon>Gammaproteobacteria</taxon>
        <taxon>Lysobacterales</taxon>
        <taxon>Lysobacteraceae</taxon>
        <taxon>Chiayiivirga</taxon>
    </lineage>
</organism>
<dbReference type="Pfam" id="PF01436">
    <property type="entry name" value="NHL"/>
    <property type="match status" value="1"/>
</dbReference>
<dbReference type="InterPro" id="IPR013766">
    <property type="entry name" value="Thioredoxin_domain"/>
</dbReference>
<dbReference type="Pfam" id="PF00578">
    <property type="entry name" value="AhpC-TSA"/>
    <property type="match status" value="1"/>
</dbReference>
<evidence type="ECO:0000313" key="4">
    <source>
        <dbReference type="Proteomes" id="UP000521199"/>
    </source>
</evidence>
<dbReference type="SUPFAM" id="SSF52833">
    <property type="entry name" value="Thioredoxin-like"/>
    <property type="match status" value="1"/>
</dbReference>
<keyword evidence="4" id="KW-1185">Reference proteome</keyword>
<evidence type="ECO:0000259" key="2">
    <source>
        <dbReference type="PROSITE" id="PS51352"/>
    </source>
</evidence>
<dbReference type="InterPro" id="IPR000866">
    <property type="entry name" value="AhpC/TSA"/>
</dbReference>
<dbReference type="PANTHER" id="PTHR46388">
    <property type="entry name" value="NHL REPEAT-CONTAINING PROTEIN 2"/>
    <property type="match status" value="1"/>
</dbReference>
<dbReference type="GO" id="GO:0016491">
    <property type="term" value="F:oxidoreductase activity"/>
    <property type="evidence" value="ECO:0007669"/>
    <property type="project" value="InterPro"/>
</dbReference>
<dbReference type="InterPro" id="IPR011042">
    <property type="entry name" value="6-blade_b-propeller_TolB-like"/>
</dbReference>
<dbReference type="Gene3D" id="3.40.30.10">
    <property type="entry name" value="Glutaredoxin"/>
    <property type="match status" value="1"/>
</dbReference>
<dbReference type="RefSeq" id="WP_183960945.1">
    <property type="nucleotide sequence ID" value="NZ_JACHHP010000003.1"/>
</dbReference>
<reference evidence="3 4" key="1">
    <citation type="submission" date="2020-08" db="EMBL/GenBank/DDBJ databases">
        <title>Genomic Encyclopedia of Type Strains, Phase IV (KMG-IV): sequencing the most valuable type-strain genomes for metagenomic binning, comparative biology and taxonomic classification.</title>
        <authorList>
            <person name="Goeker M."/>
        </authorList>
    </citation>
    <scope>NUCLEOTIDE SEQUENCE [LARGE SCALE GENOMIC DNA]</scope>
    <source>
        <strain evidence="3 4">DSM 24163</strain>
    </source>
</reference>
<accession>A0A7W8D5Q2</accession>
<dbReference type="InterPro" id="IPR036249">
    <property type="entry name" value="Thioredoxin-like_sf"/>
</dbReference>
<proteinExistence type="predicted"/>
<dbReference type="PANTHER" id="PTHR46388:SF2">
    <property type="entry name" value="NHL REPEAT-CONTAINING PROTEIN 2"/>
    <property type="match status" value="1"/>
</dbReference>
<dbReference type="PROSITE" id="PS51352">
    <property type="entry name" value="THIOREDOXIN_2"/>
    <property type="match status" value="1"/>
</dbReference>
<keyword evidence="1" id="KW-0677">Repeat</keyword>
<dbReference type="SUPFAM" id="SSF75011">
    <property type="entry name" value="3-carboxy-cis,cis-mucoante lactonizing enzyme"/>
    <property type="match status" value="1"/>
</dbReference>
<dbReference type="Proteomes" id="UP000521199">
    <property type="component" value="Unassembled WGS sequence"/>
</dbReference>
<protein>
    <recommendedName>
        <fullName evidence="2">Thioredoxin domain-containing protein</fullName>
    </recommendedName>
</protein>
<comment type="caution">
    <text evidence="3">The sequence shown here is derived from an EMBL/GenBank/DDBJ whole genome shotgun (WGS) entry which is preliminary data.</text>
</comment>
<feature type="domain" description="Thioredoxin" evidence="2">
    <location>
        <begin position="1"/>
        <end position="145"/>
    </location>
</feature>
<evidence type="ECO:0000313" key="3">
    <source>
        <dbReference type="EMBL" id="MBB5208414.1"/>
    </source>
</evidence>
<sequence length="479" mass="51265">MNDVALAPELSDGLDWINAPGPRIATLRGRVVALGFWSAGSAYCHNLLDDLRVLQGRFSDGLTVLGIHTPKFEAERDQRTVIKAVNRLRLRFPVANDPDFVTWQHYGVRAWPSVALIDPQGQLVEIVAGDLRRGELEARITQLLDDAGDRGLRVYGAHDDTVAAQARPEPSMPLRFPSGLALASSHLYVADTGHHRILECNLDGRILRQFGSGNPGFLDGGSSEASFQSPRGLALVRDMLYVADAGNHALRRIRLLDGDVDTLAGNGSAGLPQPSSEARPEDIVLNAPWDVTGSPERLFIAMAGSQQIWEYDLARRSFRAAAGSGRLALADGAGATAAFAQPAGLALVQQTLYITDSAGSALRSLHLGNGTVQTLIGQGPFEFGNEDGSRATARMQYPLGLALDPSAPVLWIADAYNDCVRSLRLGGGDLTRADIPYRLHQPAAVAAGDGVLWIACAGAHEVVRFEPESGSVRRLPVGE</sequence>
<dbReference type="GO" id="GO:0016209">
    <property type="term" value="F:antioxidant activity"/>
    <property type="evidence" value="ECO:0007669"/>
    <property type="project" value="InterPro"/>
</dbReference>